<name>E9GID1_DAPPU</name>
<dbReference type="InterPro" id="IPR036770">
    <property type="entry name" value="Ankyrin_rpt-contain_sf"/>
</dbReference>
<evidence type="ECO:0000256" key="4">
    <source>
        <dbReference type="ARBA" id="ARBA00039237"/>
    </source>
</evidence>
<dbReference type="PhylomeDB" id="E9GID1"/>
<dbReference type="InterPro" id="IPR002110">
    <property type="entry name" value="Ankyrin_rpt"/>
</dbReference>
<dbReference type="Proteomes" id="UP000000305">
    <property type="component" value="Unassembled WGS sequence"/>
</dbReference>
<evidence type="ECO:0000256" key="3">
    <source>
        <dbReference type="ARBA" id="ARBA00037385"/>
    </source>
</evidence>
<dbReference type="Pfam" id="PF12796">
    <property type="entry name" value="Ank_2"/>
    <property type="match status" value="1"/>
</dbReference>
<dbReference type="InParanoid" id="E9GID1"/>
<keyword evidence="1" id="KW-0677">Repeat</keyword>
<dbReference type="HOGENOM" id="CLU_449233_0_0_1"/>
<dbReference type="PANTHER" id="PTHR24197:SF44">
    <property type="entry name" value="ANKYRIN REPEAT DOMAIN-CONTAINING PROTEIN 54"/>
    <property type="match status" value="1"/>
</dbReference>
<proteinExistence type="predicted"/>
<dbReference type="SUPFAM" id="SSF48403">
    <property type="entry name" value="Ankyrin repeat"/>
    <property type="match status" value="1"/>
</dbReference>
<dbReference type="Gene3D" id="1.25.40.20">
    <property type="entry name" value="Ankyrin repeat-containing domain"/>
    <property type="match status" value="1"/>
</dbReference>
<comment type="function">
    <text evidence="3">Plays an important role in regulating intracellular signaling events associated with erythroid terminal differentiation.</text>
</comment>
<evidence type="ECO:0000256" key="2">
    <source>
        <dbReference type="ARBA" id="ARBA00023043"/>
    </source>
</evidence>
<sequence>MEESIAKKRKLNRTKPESWNDVKFTDSNTNGSKEIFEAVRMGSVDILEKLLATNGLDMTSKLALSYNKEGETPLLVAIKCKDLNVVKFLVEDLKVNIGQIGRFFWKTVDYSEVLPLFASIISDQLSIIKFLFAEETKYESAISLDSITSSSIPRPQKIDQLELIGAGFILLKNVPWISQEDDGNDPEERRGWTCWKEAMTLRLCPADGEPQIPKIPFQLSDRGRKAFGNLVEPMTVEQVEQSLNSPSLIGEAFLVGMRFLSRAGLFPNLFIPDRFYSHFLREYYTCSKVGYVFKQATYLLEMLEPCKWEDDFLGSTSSILHHYNNDFNNLYSALNTITSVIKKMGSSLGSKFCSGMLECIPMPTDFDDCMFIFRFCCNHIRRVIAQFCHDDQLTIIARRFITDTMEEITIFLTEISGCILILMSYLTAEEIQQLQQSITEFIHLCDQTGTCRSKFFHHFCYLMASYYCENVGAIIQYFIDSGLLDPNAQNDKGDTVIHRLISRLQFHYYTFGIEAFSFTALVQMLDNGGQIDKVNNDGQTVRGILADWKSELYSQGYVDHPDGIDSVINRPALLPLTSCCAQLIRKRRIPFENLELPSSLKLFLRRGY</sequence>
<dbReference type="OrthoDB" id="10308437at2759"/>
<dbReference type="AlphaFoldDB" id="E9GID1"/>
<evidence type="ECO:0000313" key="5">
    <source>
        <dbReference type="EMBL" id="EFX80791.1"/>
    </source>
</evidence>
<reference evidence="5 6" key="1">
    <citation type="journal article" date="2011" name="Science">
        <title>The ecoresponsive genome of Daphnia pulex.</title>
        <authorList>
            <person name="Colbourne J.K."/>
            <person name="Pfrender M.E."/>
            <person name="Gilbert D."/>
            <person name="Thomas W.K."/>
            <person name="Tucker A."/>
            <person name="Oakley T.H."/>
            <person name="Tokishita S."/>
            <person name="Aerts A."/>
            <person name="Arnold G.J."/>
            <person name="Basu M.K."/>
            <person name="Bauer D.J."/>
            <person name="Caceres C.E."/>
            <person name="Carmel L."/>
            <person name="Casola C."/>
            <person name="Choi J.H."/>
            <person name="Detter J.C."/>
            <person name="Dong Q."/>
            <person name="Dusheyko S."/>
            <person name="Eads B.D."/>
            <person name="Frohlich T."/>
            <person name="Geiler-Samerotte K.A."/>
            <person name="Gerlach D."/>
            <person name="Hatcher P."/>
            <person name="Jogdeo S."/>
            <person name="Krijgsveld J."/>
            <person name="Kriventseva E.V."/>
            <person name="Kultz D."/>
            <person name="Laforsch C."/>
            <person name="Lindquist E."/>
            <person name="Lopez J."/>
            <person name="Manak J.R."/>
            <person name="Muller J."/>
            <person name="Pangilinan J."/>
            <person name="Patwardhan R.P."/>
            <person name="Pitluck S."/>
            <person name="Pritham E.J."/>
            <person name="Rechtsteiner A."/>
            <person name="Rho M."/>
            <person name="Rogozin I.B."/>
            <person name="Sakarya O."/>
            <person name="Salamov A."/>
            <person name="Schaack S."/>
            <person name="Shapiro H."/>
            <person name="Shiga Y."/>
            <person name="Skalitzky C."/>
            <person name="Smith Z."/>
            <person name="Souvorov A."/>
            <person name="Sung W."/>
            <person name="Tang Z."/>
            <person name="Tsuchiya D."/>
            <person name="Tu H."/>
            <person name="Vos H."/>
            <person name="Wang M."/>
            <person name="Wolf Y.I."/>
            <person name="Yamagata H."/>
            <person name="Yamada T."/>
            <person name="Ye Y."/>
            <person name="Shaw J.R."/>
            <person name="Andrews J."/>
            <person name="Crease T.J."/>
            <person name="Tang H."/>
            <person name="Lucas S.M."/>
            <person name="Robertson H.M."/>
            <person name="Bork P."/>
            <person name="Koonin E.V."/>
            <person name="Zdobnov E.M."/>
            <person name="Grigoriev I.V."/>
            <person name="Lynch M."/>
            <person name="Boore J.L."/>
        </authorList>
    </citation>
    <scope>NUCLEOTIDE SEQUENCE [LARGE SCALE GENOMIC DNA]</scope>
</reference>
<organism evidence="5 6">
    <name type="scientific">Daphnia pulex</name>
    <name type="common">Water flea</name>
    <dbReference type="NCBI Taxonomy" id="6669"/>
    <lineage>
        <taxon>Eukaryota</taxon>
        <taxon>Metazoa</taxon>
        <taxon>Ecdysozoa</taxon>
        <taxon>Arthropoda</taxon>
        <taxon>Crustacea</taxon>
        <taxon>Branchiopoda</taxon>
        <taxon>Diplostraca</taxon>
        <taxon>Cladocera</taxon>
        <taxon>Anomopoda</taxon>
        <taxon>Daphniidae</taxon>
        <taxon>Daphnia</taxon>
    </lineage>
</organism>
<dbReference type="KEGG" id="dpx:DAPPUDRAFT_103090"/>
<accession>E9GID1</accession>
<protein>
    <recommendedName>
        <fullName evidence="4">Ankyrin repeat domain-containing protein 54</fullName>
    </recommendedName>
</protein>
<dbReference type="EMBL" id="GL732546">
    <property type="protein sequence ID" value="EFX80791.1"/>
    <property type="molecule type" value="Genomic_DNA"/>
</dbReference>
<dbReference type="SMART" id="SM00248">
    <property type="entry name" value="ANK"/>
    <property type="match status" value="2"/>
</dbReference>
<gene>
    <name evidence="5" type="ORF">DAPPUDRAFT_103090</name>
</gene>
<keyword evidence="2" id="KW-0040">ANK repeat</keyword>
<evidence type="ECO:0000313" key="6">
    <source>
        <dbReference type="Proteomes" id="UP000000305"/>
    </source>
</evidence>
<dbReference type="PANTHER" id="PTHR24197">
    <property type="entry name" value="ANKYRIN REPEAT DOMAIN-CONTAINING PROTEIN 61"/>
    <property type="match status" value="1"/>
</dbReference>
<keyword evidence="6" id="KW-1185">Reference proteome</keyword>
<evidence type="ECO:0000256" key="1">
    <source>
        <dbReference type="ARBA" id="ARBA00022737"/>
    </source>
</evidence>